<evidence type="ECO:0000256" key="5">
    <source>
        <dbReference type="ARBA" id="ARBA00023235"/>
    </source>
</evidence>
<dbReference type="InterPro" id="IPR003594">
    <property type="entry name" value="HATPase_dom"/>
</dbReference>
<dbReference type="PANTHER" id="PTHR48444">
    <property type="entry name" value="DNA TOPOISOMERASE 6 SUBUNIT B"/>
    <property type="match status" value="1"/>
</dbReference>
<gene>
    <name evidence="6 8" type="primary">top6B</name>
    <name evidence="8" type="ORF">MLAUSG7_0844</name>
</gene>
<dbReference type="GO" id="GO:0006265">
    <property type="term" value="P:DNA topological change"/>
    <property type="evidence" value="ECO:0007669"/>
    <property type="project" value="UniProtKB-UniRule"/>
</dbReference>
<dbReference type="KEGG" id="mesg:MLAUSG7_0844"/>
<dbReference type="GO" id="GO:0003918">
    <property type="term" value="F:DNA topoisomerase type II (double strand cut, ATP-hydrolyzing) activity"/>
    <property type="evidence" value="ECO:0007669"/>
    <property type="project" value="UniProtKB-UniRule"/>
</dbReference>
<feature type="binding site" evidence="6">
    <location>
        <position position="44"/>
    </location>
    <ligand>
        <name>ATP</name>
        <dbReference type="ChEBI" id="CHEBI:30616"/>
    </ligand>
</feature>
<dbReference type="Pfam" id="PF09239">
    <property type="entry name" value="Topo-VIb_trans"/>
    <property type="match status" value="1"/>
</dbReference>
<evidence type="ECO:0000256" key="1">
    <source>
        <dbReference type="ARBA" id="ARBA00022741"/>
    </source>
</evidence>
<proteinExistence type="inferred from homology"/>
<dbReference type="Gene3D" id="3.30.230.10">
    <property type="match status" value="1"/>
</dbReference>
<keyword evidence="5 6" id="KW-0413">Isomerase</keyword>
<dbReference type="Proteomes" id="UP000679213">
    <property type="component" value="Chromosome I"/>
</dbReference>
<protein>
    <recommendedName>
        <fullName evidence="6">Type 2 DNA topoisomerase 6 subunit B</fullName>
        <ecNumber evidence="6">5.6.2.2</ecNumber>
    </recommendedName>
    <alternativeName>
        <fullName evidence="6">Type II DNA topoisomerase VI subunit B</fullName>
        <shortName evidence="6">TopoVI-B</shortName>
    </alternativeName>
</protein>
<feature type="binding site" evidence="6">
    <location>
        <position position="577"/>
    </location>
    <ligand>
        <name>ATP</name>
        <dbReference type="ChEBI" id="CHEBI:30616"/>
    </ligand>
</feature>
<evidence type="ECO:0000313" key="9">
    <source>
        <dbReference type="Proteomes" id="UP000679213"/>
    </source>
</evidence>
<comment type="function">
    <text evidence="6">Relaxes both positive and negative superturns and exhibits a strong decatenase activity.</text>
</comment>
<dbReference type="Pfam" id="PF02518">
    <property type="entry name" value="HATPase_c"/>
    <property type="match status" value="1"/>
</dbReference>
<sequence>MSKDLFKEFKEHSVAEFFRKNKHMLGYSGKVRSLTTIIHELVTNSLDACEEAGILPDIKVEIEKLGADHYKVAVEDNGPGIPLEFIPKVFGKMLAGSKMHRFIQSRGQQGIGAAGVLLFSQITTGKPLKIITSTGDGKIYEVEVKMNVEKNEGEIVSKKVRKGKWRGTRVEGEFKEVSYNRGEFGPFEYLRRISLATPHAKIILKDPYGEVVFDRVVKELPKKPEEMKPHPYGLTTDELLYIARKTKSKKVSSMLVSELSRVTTKRIKELEKYLLRDLILKKFKDSVFWSMIIQCYLNIDIDKYLTKFKDYLNNEEIDTVKMLIANLPESLDELKRYALKYITMEYLFSKLNKEEINKIKNHFKKIPENFMEWAEKNYLSASVVEELNKKIKNIVKPPEEFIATIKKKGLISDEELKKLEKDVKNILNKNPKELTWDEAEMIVDCLQSMEFMAPPTTGLRPIGAENIEKSLKEFLNPDFVKAITRNPKTYRGGIPFAVEVAIAYGGNAGRQSDEGRRMEIMRFANHVPLLYDASACGLTKAVKSINWRRYGLRGEDAPITVFVNLISTFIPYTSAGKQAVACSENENEEIYNEIRHALMICGRELEKYLSRIRREAEEEKKRKYVMKYAKIFAEALANILNKPVDEIEQRVVELLSK</sequence>
<dbReference type="HAMAP" id="MF_00322">
    <property type="entry name" value="Top6B"/>
    <property type="match status" value="1"/>
</dbReference>
<evidence type="ECO:0000256" key="4">
    <source>
        <dbReference type="ARBA" id="ARBA00023125"/>
    </source>
</evidence>
<evidence type="ECO:0000259" key="7">
    <source>
        <dbReference type="SMART" id="SM00387"/>
    </source>
</evidence>
<evidence type="ECO:0000256" key="2">
    <source>
        <dbReference type="ARBA" id="ARBA00022840"/>
    </source>
</evidence>
<dbReference type="Gene3D" id="3.30.565.10">
    <property type="entry name" value="Histidine kinase-like ATPase, C-terminal domain"/>
    <property type="match status" value="1"/>
</dbReference>
<dbReference type="EC" id="5.6.2.2" evidence="6"/>
<keyword evidence="2 6" id="KW-0067">ATP-binding</keyword>
<dbReference type="GO" id="GO:0005524">
    <property type="term" value="F:ATP binding"/>
    <property type="evidence" value="ECO:0007669"/>
    <property type="project" value="UniProtKB-UniRule"/>
</dbReference>
<dbReference type="PANTHER" id="PTHR48444:SF1">
    <property type="entry name" value="DNA TOPOISOMERASE 6 SUBUNIT B"/>
    <property type="match status" value="1"/>
</dbReference>
<dbReference type="InterPro" id="IPR014721">
    <property type="entry name" value="Ribsml_uS5_D2-typ_fold_subgr"/>
</dbReference>
<dbReference type="InterPro" id="IPR020568">
    <property type="entry name" value="Ribosomal_Su5_D2-typ_SF"/>
</dbReference>
<feature type="binding site" evidence="6">
    <location>
        <begin position="107"/>
        <end position="114"/>
    </location>
    <ligand>
        <name>ATP</name>
        <dbReference type="ChEBI" id="CHEBI:30616"/>
    </ligand>
</feature>
<dbReference type="EMBL" id="LR792632">
    <property type="protein sequence ID" value="CAB3288678.1"/>
    <property type="molecule type" value="Genomic_DNA"/>
</dbReference>
<evidence type="ECO:0000256" key="6">
    <source>
        <dbReference type="HAMAP-Rule" id="MF_00322"/>
    </source>
</evidence>
<feature type="domain" description="Histidine kinase/HSP90-like ATPase" evidence="7">
    <location>
        <begin position="29"/>
        <end position="148"/>
    </location>
</feature>
<dbReference type="CDD" id="cd16933">
    <property type="entry name" value="HATPase_TopVIB-like"/>
    <property type="match status" value="1"/>
</dbReference>
<dbReference type="NCBIfam" id="NF003218">
    <property type="entry name" value="PRK04184.1"/>
    <property type="match status" value="1"/>
</dbReference>
<dbReference type="InterPro" id="IPR015320">
    <property type="entry name" value="TopoVI_B_transducer"/>
</dbReference>
<comment type="catalytic activity">
    <reaction evidence="6">
        <text>ATP-dependent breakage, passage and rejoining of double-stranded DNA.</text>
        <dbReference type="EC" id="5.6.2.2"/>
    </reaction>
</comment>
<dbReference type="Gene3D" id="1.10.8.50">
    <property type="match status" value="1"/>
</dbReference>
<dbReference type="GeneID" id="65883649"/>
<feature type="binding site" evidence="6">
    <location>
        <position position="76"/>
    </location>
    <ligand>
        <name>ATP</name>
        <dbReference type="ChEBI" id="CHEBI:30616"/>
    </ligand>
</feature>
<dbReference type="GO" id="GO:0003677">
    <property type="term" value="F:DNA binding"/>
    <property type="evidence" value="ECO:0007669"/>
    <property type="project" value="UniProtKB-UniRule"/>
</dbReference>
<keyword evidence="4 6" id="KW-0238">DNA-binding</keyword>
<dbReference type="AlphaFoldDB" id="A0A8D6PZJ9"/>
<accession>A0A8D6PZJ9</accession>
<dbReference type="InterPro" id="IPR005734">
    <property type="entry name" value="TopoVI_B"/>
</dbReference>
<dbReference type="NCBIfam" id="TIGR01052">
    <property type="entry name" value="top6b"/>
    <property type="match status" value="1"/>
</dbReference>
<dbReference type="SUPFAM" id="SSF55874">
    <property type="entry name" value="ATPase domain of HSP90 chaperone/DNA topoisomerase II/histidine kinase"/>
    <property type="match status" value="1"/>
</dbReference>
<evidence type="ECO:0000256" key="3">
    <source>
        <dbReference type="ARBA" id="ARBA00023029"/>
    </source>
</evidence>
<dbReference type="GO" id="GO:0006260">
    <property type="term" value="P:DNA replication"/>
    <property type="evidence" value="ECO:0007669"/>
    <property type="project" value="UniProtKB-UniRule"/>
</dbReference>
<dbReference type="InterPro" id="IPR036890">
    <property type="entry name" value="HATPase_C_sf"/>
</dbReference>
<evidence type="ECO:0000313" key="8">
    <source>
        <dbReference type="EMBL" id="CAB3288678.1"/>
    </source>
</evidence>
<keyword evidence="3 6" id="KW-0799">Topoisomerase</keyword>
<keyword evidence="1 6" id="KW-0547">Nucleotide-binding</keyword>
<organism evidence="8 9">
    <name type="scientific">Methanocaldococcus lauensis</name>
    <dbReference type="NCBI Taxonomy" id="2546128"/>
    <lineage>
        <taxon>Archaea</taxon>
        <taxon>Methanobacteriati</taxon>
        <taxon>Methanobacteriota</taxon>
        <taxon>Methanomada group</taxon>
        <taxon>Methanococci</taxon>
        <taxon>Methanococcales</taxon>
        <taxon>Methanocaldococcaceae</taxon>
        <taxon>Methanocaldococcus</taxon>
    </lineage>
</organism>
<feature type="binding site" evidence="6">
    <location>
        <begin position="97"/>
        <end position="98"/>
    </location>
    <ligand>
        <name>ATP</name>
        <dbReference type="ChEBI" id="CHEBI:30616"/>
    </ligand>
</feature>
<reference evidence="8 9" key="1">
    <citation type="submission" date="2020-04" db="EMBL/GenBank/DDBJ databases">
        <authorList>
            <consortium name="Genoscope - CEA"/>
            <person name="William W."/>
        </authorList>
    </citation>
    <scope>NUCLEOTIDE SEQUENCE [LARGE SCALE GENOMIC DNA]</scope>
    <source>
        <strain evidence="8 9">SG7</strain>
    </source>
</reference>
<dbReference type="SMART" id="SM00387">
    <property type="entry name" value="HATPase_c"/>
    <property type="match status" value="1"/>
</dbReference>
<dbReference type="NCBIfam" id="NF011438">
    <property type="entry name" value="PRK14867.1"/>
    <property type="match status" value="1"/>
</dbReference>
<dbReference type="PIRSF" id="PIRSF006553">
    <property type="entry name" value="TopoVI_B"/>
    <property type="match status" value="1"/>
</dbReference>
<dbReference type="CDD" id="cd00823">
    <property type="entry name" value="TopoIIB_Trans"/>
    <property type="match status" value="1"/>
</dbReference>
<dbReference type="RefSeq" id="WP_214400686.1">
    <property type="nucleotide sequence ID" value="NZ_LR792632.1"/>
</dbReference>
<dbReference type="SUPFAM" id="SSF54211">
    <property type="entry name" value="Ribosomal protein S5 domain 2-like"/>
    <property type="match status" value="1"/>
</dbReference>
<keyword evidence="9" id="KW-1185">Reference proteome</keyword>
<name>A0A8D6PZJ9_9EURY</name>
<comment type="subunit">
    <text evidence="6">Homodimer. Heterotetramer of two Top6A and two Top6B chains.</text>
</comment>
<comment type="similarity">
    <text evidence="6">Belongs to the TOP6B family.</text>
</comment>